<reference evidence="3 4" key="1">
    <citation type="submission" date="2018-08" db="EMBL/GenBank/DDBJ databases">
        <title>A genome reference for cultivated species of the human gut microbiota.</title>
        <authorList>
            <person name="Zou Y."/>
            <person name="Xue W."/>
            <person name="Luo G."/>
        </authorList>
    </citation>
    <scope>NUCLEOTIDE SEQUENCE [LARGE SCALE GENOMIC DNA]</scope>
    <source>
        <strain evidence="3 4">AF14-26</strain>
    </source>
</reference>
<protein>
    <submittedName>
        <fullName evidence="3">Endonuclease</fullName>
    </submittedName>
</protein>
<keyword evidence="3" id="KW-0255">Endonuclease</keyword>
<dbReference type="Gene3D" id="3.90.75.20">
    <property type="match status" value="1"/>
</dbReference>
<name>A0A412YGH2_BACFG</name>
<evidence type="ECO:0000313" key="3">
    <source>
        <dbReference type="EMBL" id="RGV56509.1"/>
    </source>
</evidence>
<accession>A0A412YGH2</accession>
<evidence type="ECO:0000313" key="4">
    <source>
        <dbReference type="Proteomes" id="UP000286270"/>
    </source>
</evidence>
<dbReference type="Pfam" id="PF13392">
    <property type="entry name" value="HNH_3"/>
    <property type="match status" value="1"/>
</dbReference>
<dbReference type="InterPro" id="IPR003647">
    <property type="entry name" value="Intron_nuc_1_rpt"/>
</dbReference>
<dbReference type="Pfam" id="PF07463">
    <property type="entry name" value="NUMOD4"/>
    <property type="match status" value="1"/>
</dbReference>
<dbReference type="InterPro" id="IPR036388">
    <property type="entry name" value="WH-like_DNA-bd_sf"/>
</dbReference>
<proteinExistence type="predicted"/>
<dbReference type="SMART" id="SM00497">
    <property type="entry name" value="IENR1"/>
    <property type="match status" value="1"/>
</dbReference>
<dbReference type="EMBL" id="QRZH01000004">
    <property type="protein sequence ID" value="RGV56509.1"/>
    <property type="molecule type" value="Genomic_DNA"/>
</dbReference>
<dbReference type="GO" id="GO:0004519">
    <property type="term" value="F:endonuclease activity"/>
    <property type="evidence" value="ECO:0007669"/>
    <property type="project" value="UniProtKB-KW"/>
</dbReference>
<dbReference type="Proteomes" id="UP000286270">
    <property type="component" value="Unassembled WGS sequence"/>
</dbReference>
<sequence>MAEKEIWKDIHGYENIYQVSTLGRVRGLKRITNTGAGYYVRNGKVLKKAINIHGYEFVILSNNGKKKTITVHRLVAEAFIPNSNQFPCINHKNENRACNIVENLEWCTHKYNSNYGTSQKRKVMAISKPIIQMDLKGCEIQAFSSSREIERVKGYKHQNIIACCRGAYQSAYGYRWKYKI</sequence>
<comment type="caution">
    <text evidence="3">The sequence shown here is derived from an EMBL/GenBank/DDBJ whole genome shotgun (WGS) entry which is preliminary data.</text>
</comment>
<feature type="domain" description="HNH nuclease" evidence="2">
    <location>
        <begin position="71"/>
        <end position="113"/>
    </location>
</feature>
<dbReference type="SUPFAM" id="SSF54060">
    <property type="entry name" value="His-Me finger endonucleases"/>
    <property type="match status" value="1"/>
</dbReference>
<dbReference type="InterPro" id="IPR003615">
    <property type="entry name" value="HNH_nuc"/>
</dbReference>
<dbReference type="AlphaFoldDB" id="A0A412YGH2"/>
<keyword evidence="3" id="KW-0378">Hydrolase</keyword>
<dbReference type="SUPFAM" id="SSF64496">
    <property type="entry name" value="DNA-binding domain of intron-encoded endonucleases"/>
    <property type="match status" value="1"/>
</dbReference>
<dbReference type="InterPro" id="IPR010902">
    <property type="entry name" value="NUMOD4"/>
</dbReference>
<dbReference type="InterPro" id="IPR044925">
    <property type="entry name" value="His-Me_finger_sf"/>
</dbReference>
<gene>
    <name evidence="3" type="ORF">DWW08_05875</name>
</gene>
<feature type="domain" description="NUMOD4" evidence="1">
    <location>
        <begin position="5"/>
        <end position="60"/>
    </location>
</feature>
<dbReference type="Gene3D" id="1.10.10.10">
    <property type="entry name" value="Winged helix-like DNA-binding domain superfamily/Winged helix DNA-binding domain"/>
    <property type="match status" value="1"/>
</dbReference>
<evidence type="ECO:0000259" key="1">
    <source>
        <dbReference type="Pfam" id="PF07463"/>
    </source>
</evidence>
<evidence type="ECO:0000259" key="2">
    <source>
        <dbReference type="Pfam" id="PF13392"/>
    </source>
</evidence>
<dbReference type="GO" id="GO:0016788">
    <property type="term" value="F:hydrolase activity, acting on ester bonds"/>
    <property type="evidence" value="ECO:0007669"/>
    <property type="project" value="InterPro"/>
</dbReference>
<dbReference type="RefSeq" id="WP_122142025.1">
    <property type="nucleotide sequence ID" value="NZ_JAFKPL010000045.1"/>
</dbReference>
<keyword evidence="3" id="KW-0540">Nuclease</keyword>
<organism evidence="3 4">
    <name type="scientific">Bacteroides fragilis</name>
    <dbReference type="NCBI Taxonomy" id="817"/>
    <lineage>
        <taxon>Bacteria</taxon>
        <taxon>Pseudomonadati</taxon>
        <taxon>Bacteroidota</taxon>
        <taxon>Bacteroidia</taxon>
        <taxon>Bacteroidales</taxon>
        <taxon>Bacteroidaceae</taxon>
        <taxon>Bacteroides</taxon>
    </lineage>
</organism>